<name>A0A6J5NCT8_9CAUD</name>
<gene>
    <name evidence="1" type="ORF">UFOVP603_61</name>
</gene>
<protein>
    <submittedName>
        <fullName evidence="1">Uncharacterized protein</fullName>
    </submittedName>
</protein>
<sequence length="48" mass="5593">MKIILTIEEDEFGDLNSELVSEDIEILEALEIIRDAQEELYLSRINLN</sequence>
<proteinExistence type="predicted"/>
<accession>A0A6J5NCT8</accession>
<evidence type="ECO:0000313" key="1">
    <source>
        <dbReference type="EMBL" id="CAB4153279.1"/>
    </source>
</evidence>
<dbReference type="EMBL" id="LR796578">
    <property type="protein sequence ID" value="CAB4153279.1"/>
    <property type="molecule type" value="Genomic_DNA"/>
</dbReference>
<organism evidence="1">
    <name type="scientific">uncultured Caudovirales phage</name>
    <dbReference type="NCBI Taxonomy" id="2100421"/>
    <lineage>
        <taxon>Viruses</taxon>
        <taxon>Duplodnaviria</taxon>
        <taxon>Heunggongvirae</taxon>
        <taxon>Uroviricota</taxon>
        <taxon>Caudoviricetes</taxon>
        <taxon>Peduoviridae</taxon>
        <taxon>Maltschvirus</taxon>
        <taxon>Maltschvirus maltsch</taxon>
    </lineage>
</organism>
<reference evidence="1" key="1">
    <citation type="submission" date="2020-04" db="EMBL/GenBank/DDBJ databases">
        <authorList>
            <person name="Chiriac C."/>
            <person name="Salcher M."/>
            <person name="Ghai R."/>
            <person name="Kavagutti S V."/>
        </authorList>
    </citation>
    <scope>NUCLEOTIDE SEQUENCE</scope>
</reference>